<feature type="compositionally biased region" description="Low complexity" evidence="1">
    <location>
        <begin position="239"/>
        <end position="248"/>
    </location>
</feature>
<accession>A0A1E3JY96</accession>
<name>A0A1E3JY96_9TREE</name>
<feature type="compositionally biased region" description="Basic and acidic residues" evidence="1">
    <location>
        <begin position="508"/>
        <end position="517"/>
    </location>
</feature>
<organism evidence="2 3">
    <name type="scientific">Cryptococcus amylolentus CBS 6273</name>
    <dbReference type="NCBI Taxonomy" id="1296118"/>
    <lineage>
        <taxon>Eukaryota</taxon>
        <taxon>Fungi</taxon>
        <taxon>Dikarya</taxon>
        <taxon>Basidiomycota</taxon>
        <taxon>Agaricomycotina</taxon>
        <taxon>Tremellomycetes</taxon>
        <taxon>Tremellales</taxon>
        <taxon>Cryptococcaceae</taxon>
        <taxon>Cryptococcus</taxon>
    </lineage>
</organism>
<reference evidence="2 3" key="1">
    <citation type="submission" date="2016-06" db="EMBL/GenBank/DDBJ databases">
        <title>Evolution of pathogenesis and genome organization in the Tremellales.</title>
        <authorList>
            <person name="Cuomo C."/>
            <person name="Litvintseva A."/>
            <person name="Heitman J."/>
            <person name="Chen Y."/>
            <person name="Sun S."/>
            <person name="Springer D."/>
            <person name="Dromer F."/>
            <person name="Young S."/>
            <person name="Zeng Q."/>
            <person name="Chapman S."/>
            <person name="Gujja S."/>
            <person name="Saif S."/>
            <person name="Birren B."/>
        </authorList>
    </citation>
    <scope>NUCLEOTIDE SEQUENCE [LARGE SCALE GENOMIC DNA]</scope>
    <source>
        <strain evidence="2 3">CBS 6273</strain>
    </source>
</reference>
<feature type="compositionally biased region" description="Polar residues" evidence="1">
    <location>
        <begin position="213"/>
        <end position="236"/>
    </location>
</feature>
<dbReference type="EMBL" id="MEKH01000007">
    <property type="protein sequence ID" value="ODO05848.1"/>
    <property type="molecule type" value="Genomic_DNA"/>
</dbReference>
<feature type="compositionally biased region" description="Pro residues" evidence="1">
    <location>
        <begin position="249"/>
        <end position="258"/>
    </location>
</feature>
<feature type="region of interest" description="Disordered" evidence="1">
    <location>
        <begin position="1028"/>
        <end position="1057"/>
    </location>
</feature>
<sequence>MSAHHKKRYYPPQPSRGEDRDATSHTTYSARKVAIQGPPALRTAKSCSYISPADRSNLKKKGKGIMSWRGAYSGSAGAAAQERSGGPPPWLQRKTDSSSATPFDSVGSPRFAASQKPLGAEAGGSHWKKKVPTGPAAMASPPVPAAQPSRVQWAAREPPTQPRSLLDSNPPVSPSTLPPIMAKAPSPDSVDQPSSNMGETQPSQPVAPHDHISTNLSSHSFHQNPQPSSHQLSLNAYISMPALSAANSPSPPSSPSRPPALQRWFEARRRVSTNDGQSDALQQKPSEISNIDKHQEGSSQDVTGGLTTGRSELGLENASTSQNVEMDDEERDVKPSAEALEKALEQAVPRVKEEDRLEGCLALTREQLPKDVWSPNPSIRREARGKIREQQEKELIKMGRKLVKSRWMSDGVAYDWKLVKQISLAEDQSCQIVKGDIAGTIPGLSAMDPSGAMDVDAVSLEPASGQQEIETQVDGSGRHSSRRNVMALAVSAAATQPAPVSGLPMSRESSRDKRESENDVATTVSPTQTPIAVIIPSETTTSTFNRVPPSSIPAKPVTGAPASIESTSVNLPKPPSSSNPSRAINPTTNPSVKPNTKAEAKWGPVIIGRPPKSGPIDRIYKYELEIPPYIQITAAGKFTAQFQTWKLKHRDDMSDQSSRGCPSREVFLNHDGPNKCKSLQVRVVPIDMQDPSSWPLSMFPDIVEYVIPDHVKPRHGEVNPRSALFRTWEKTCMDMASNPDQWGRPTRWVKSMFCPSMSKGSLRVRWRAKTATEIASYEGAPIVLPGKGDHKDKSLKDRELEMIKEREQGKVKDKGKAIHGDSQPEKRLRSEFMDDQDSSRKKSRRVSESNGEREWDKGKREGVYLDEGPRSRRREKEKERGTKPSGGGRGKEKETSRERDSGWSGMDAGKAKETGKEKEKERVGRESPSSEPAFASQTFPKLTTSLPPEAPRPTAASFFDDGPFPQAGIPATPVSGTFSSPSAYAPALPPAMAMVRQPVATTSLIAEHSSSSIAGVSMSIPATVAAGHEAPQTPTNPHPSVSMAQPAPVSSTHSTPAISSPLLDELALGVRQKMNEIQTWTQMLNDFPDMADPMRVQINRTQTEIFRLYAKMGQEKKRLMTGE</sequence>
<feature type="region of interest" description="Disordered" evidence="1">
    <location>
        <begin position="1"/>
        <end position="335"/>
    </location>
</feature>
<feature type="region of interest" description="Disordered" evidence="1">
    <location>
        <begin position="493"/>
        <end position="524"/>
    </location>
</feature>
<evidence type="ECO:0000256" key="1">
    <source>
        <dbReference type="SAM" id="MobiDB-lite"/>
    </source>
</evidence>
<comment type="caution">
    <text evidence="2">The sequence shown here is derived from an EMBL/GenBank/DDBJ whole genome shotgun (WGS) entry which is preliminary data.</text>
</comment>
<feature type="compositionally biased region" description="Basic and acidic residues" evidence="1">
    <location>
        <begin position="889"/>
        <end position="901"/>
    </location>
</feature>
<gene>
    <name evidence="2" type="ORF">I350_04909</name>
</gene>
<feature type="compositionally biased region" description="Polar residues" evidence="1">
    <location>
        <begin position="927"/>
        <end position="946"/>
    </location>
</feature>
<feature type="compositionally biased region" description="Polar residues" evidence="1">
    <location>
        <begin position="1032"/>
        <end position="1057"/>
    </location>
</feature>
<dbReference type="AlphaFoldDB" id="A0A1E3JY96"/>
<feature type="compositionally biased region" description="Polar residues" evidence="1">
    <location>
        <begin position="582"/>
        <end position="594"/>
    </location>
</feature>
<feature type="compositionally biased region" description="Basic and acidic residues" evidence="1">
    <location>
        <begin position="803"/>
        <end position="882"/>
    </location>
</feature>
<evidence type="ECO:0000313" key="3">
    <source>
        <dbReference type="Proteomes" id="UP000095149"/>
    </source>
</evidence>
<protein>
    <submittedName>
        <fullName evidence="2">Uncharacterized protein</fullName>
    </submittedName>
</protein>
<evidence type="ECO:0000313" key="2">
    <source>
        <dbReference type="EMBL" id="ODO05848.1"/>
    </source>
</evidence>
<feature type="compositionally biased region" description="Basic and acidic residues" evidence="1">
    <location>
        <begin position="909"/>
        <end position="925"/>
    </location>
</feature>
<dbReference type="OrthoDB" id="2572799at2759"/>
<feature type="compositionally biased region" description="Polar residues" evidence="1">
    <location>
        <begin position="189"/>
        <end position="204"/>
    </location>
</feature>
<feature type="region of interest" description="Disordered" evidence="1">
    <location>
        <begin position="803"/>
        <end position="973"/>
    </location>
</feature>
<dbReference type="Proteomes" id="UP000095149">
    <property type="component" value="Unassembled WGS sequence"/>
</dbReference>
<feature type="compositionally biased region" description="Low complexity" evidence="1">
    <location>
        <begin position="70"/>
        <end position="80"/>
    </location>
</feature>
<feature type="region of interest" description="Disordered" evidence="1">
    <location>
        <begin position="540"/>
        <end position="597"/>
    </location>
</feature>
<feature type="compositionally biased region" description="Polar residues" evidence="1">
    <location>
        <begin position="273"/>
        <end position="289"/>
    </location>
</feature>
<proteinExistence type="predicted"/>